<evidence type="ECO:0000256" key="1">
    <source>
        <dbReference type="SAM" id="Phobius"/>
    </source>
</evidence>
<dbReference type="Proteomes" id="UP000186955">
    <property type="component" value="Unassembled WGS sequence"/>
</dbReference>
<keyword evidence="1" id="KW-1133">Transmembrane helix</keyword>
<accession>A0A1Q5TG56</accession>
<comment type="caution">
    <text evidence="3">The sequence shown here is derived from an EMBL/GenBank/DDBJ whole genome shotgun (WGS) entry which is preliminary data.</text>
</comment>
<evidence type="ECO:0000313" key="4">
    <source>
        <dbReference type="Proteomes" id="UP000186955"/>
    </source>
</evidence>
<sequence>MALLSLLYMMTTVATSVMATALTTPYVPPSGCTSAFQLTTITTIYGTTVTTITVLASDATVTGFSACQPSGWNSGSTTGLFTFSPAVCPQDWTYYEMSSTKKYSAAYCCASGFDFRAPWYALPTSALSPACARTIKSGDTTITALLATQTDTMGTFTEGLIVHRAWHVSWAKSDTASMSPSLPPLTSGKYLDYWEPGQVIPDGMFDHHNGRDSGGAQGWPPEYYFAAIGAPLIFAAFLAWGGYFLCHKRRKRHALQVPVNMELQTK</sequence>
<evidence type="ECO:0000256" key="2">
    <source>
        <dbReference type="SAM" id="SignalP"/>
    </source>
</evidence>
<feature type="chain" id="PRO_5012886124" evidence="2">
    <location>
        <begin position="20"/>
        <end position="266"/>
    </location>
</feature>
<evidence type="ECO:0000313" key="3">
    <source>
        <dbReference type="EMBL" id="OKO99218.1"/>
    </source>
</evidence>
<proteinExistence type="predicted"/>
<protein>
    <submittedName>
        <fullName evidence="3">Uncharacterized protein</fullName>
    </submittedName>
</protein>
<gene>
    <name evidence="3" type="ORF">PENSUB_8605</name>
</gene>
<feature type="signal peptide" evidence="2">
    <location>
        <begin position="1"/>
        <end position="19"/>
    </location>
</feature>
<dbReference type="AlphaFoldDB" id="A0A1Q5TG56"/>
<keyword evidence="1" id="KW-0812">Transmembrane</keyword>
<organism evidence="3 4">
    <name type="scientific">Penicillium subrubescens</name>
    <dbReference type="NCBI Taxonomy" id="1316194"/>
    <lineage>
        <taxon>Eukaryota</taxon>
        <taxon>Fungi</taxon>
        <taxon>Dikarya</taxon>
        <taxon>Ascomycota</taxon>
        <taxon>Pezizomycotina</taxon>
        <taxon>Eurotiomycetes</taxon>
        <taxon>Eurotiomycetidae</taxon>
        <taxon>Eurotiales</taxon>
        <taxon>Aspergillaceae</taxon>
        <taxon>Penicillium</taxon>
    </lineage>
</organism>
<keyword evidence="4" id="KW-1185">Reference proteome</keyword>
<name>A0A1Q5TG56_9EURO</name>
<reference evidence="3 4" key="1">
    <citation type="submission" date="2016-10" db="EMBL/GenBank/DDBJ databases">
        <title>Genome sequence of the ascomycete fungus Penicillium subrubescens.</title>
        <authorList>
            <person name="De Vries R.P."/>
            <person name="Peng M."/>
            <person name="Dilokpimol A."/>
            <person name="Hilden K."/>
            <person name="Makela M.R."/>
            <person name="Grigoriev I."/>
            <person name="Riley R."/>
            <person name="Granchi Z."/>
        </authorList>
    </citation>
    <scope>NUCLEOTIDE SEQUENCE [LARGE SCALE GENOMIC DNA]</scope>
    <source>
        <strain evidence="3 4">CBS 132785</strain>
    </source>
</reference>
<keyword evidence="1" id="KW-0472">Membrane</keyword>
<feature type="transmembrane region" description="Helical" evidence="1">
    <location>
        <begin position="223"/>
        <end position="246"/>
    </location>
</feature>
<dbReference type="EMBL" id="MNBE01000664">
    <property type="protein sequence ID" value="OKO99218.1"/>
    <property type="molecule type" value="Genomic_DNA"/>
</dbReference>
<keyword evidence="2" id="KW-0732">Signal</keyword>